<dbReference type="Proteomes" id="UP001324533">
    <property type="component" value="Chromosome"/>
</dbReference>
<keyword evidence="4" id="KW-1185">Reference proteome</keyword>
<dbReference type="InterPro" id="IPR050272">
    <property type="entry name" value="Isochorismatase-like_hydrls"/>
</dbReference>
<sequence>MTPVLVLIDIQRDYFPGGRFPLVGSDAAAERAADLLAAFRAAGLPVVHVRHAASGAGSFLEEGTPGAEIDPRVAPGGGEPVVVKHHPNAFFGGRLDEALAAHAGAPLVVAGMMTSMCVDASVRAASDLGWKVTVAADACAAPDLSFGGTTVGGADVHAAFLAALASAYSRVEPVAAVIAALRAPA</sequence>
<dbReference type="InterPro" id="IPR000868">
    <property type="entry name" value="Isochorismatase-like_dom"/>
</dbReference>
<dbReference type="EC" id="3.-.-.-" evidence="3"/>
<accession>A0ABZ0VA83</accession>
<feature type="domain" description="Isochorismatase-like" evidence="2">
    <location>
        <begin position="4"/>
        <end position="143"/>
    </location>
</feature>
<dbReference type="Gene3D" id="3.40.50.850">
    <property type="entry name" value="Isochorismatase-like"/>
    <property type="match status" value="1"/>
</dbReference>
<dbReference type="GO" id="GO:0016787">
    <property type="term" value="F:hydrolase activity"/>
    <property type="evidence" value="ECO:0007669"/>
    <property type="project" value="UniProtKB-KW"/>
</dbReference>
<evidence type="ECO:0000256" key="1">
    <source>
        <dbReference type="ARBA" id="ARBA00022801"/>
    </source>
</evidence>
<dbReference type="RefSeq" id="WP_322410401.1">
    <property type="nucleotide sequence ID" value="NZ_CP139779.1"/>
</dbReference>
<evidence type="ECO:0000259" key="2">
    <source>
        <dbReference type="Pfam" id="PF00857"/>
    </source>
</evidence>
<dbReference type="PANTHER" id="PTHR43540">
    <property type="entry name" value="PEROXYUREIDOACRYLATE/UREIDOACRYLATE AMIDOHYDROLASE-RELATED"/>
    <property type="match status" value="1"/>
</dbReference>
<dbReference type="Pfam" id="PF00857">
    <property type="entry name" value="Isochorismatase"/>
    <property type="match status" value="1"/>
</dbReference>
<reference evidence="3 4" key="1">
    <citation type="submission" date="2023-06" db="EMBL/GenBank/DDBJ databases">
        <title>Rock-solubilizing bacteria, Microbacterium invictum, promotes re-establishment of vegetation in rocky wasteland by accelerating rock bio-weathering and reshaping soil bacterial community.</title>
        <authorList>
            <person name="Liu C."/>
        </authorList>
    </citation>
    <scope>NUCLEOTIDE SEQUENCE [LARGE SCALE GENOMIC DNA]</scope>
    <source>
        <strain evidence="3 4">X-18</strain>
    </source>
</reference>
<protein>
    <submittedName>
        <fullName evidence="3">Cysteine hydrolase family protein</fullName>
        <ecNumber evidence="3">3.-.-.-</ecNumber>
    </submittedName>
</protein>
<evidence type="ECO:0000313" key="4">
    <source>
        <dbReference type="Proteomes" id="UP001324533"/>
    </source>
</evidence>
<dbReference type="InterPro" id="IPR036380">
    <property type="entry name" value="Isochorismatase-like_sf"/>
</dbReference>
<organism evidence="3 4">
    <name type="scientific">Microbacterium invictum</name>
    <dbReference type="NCBI Taxonomy" id="515415"/>
    <lineage>
        <taxon>Bacteria</taxon>
        <taxon>Bacillati</taxon>
        <taxon>Actinomycetota</taxon>
        <taxon>Actinomycetes</taxon>
        <taxon>Micrococcales</taxon>
        <taxon>Microbacteriaceae</taxon>
        <taxon>Microbacterium</taxon>
    </lineage>
</organism>
<evidence type="ECO:0000313" key="3">
    <source>
        <dbReference type="EMBL" id="WQB70251.1"/>
    </source>
</evidence>
<keyword evidence="1 3" id="KW-0378">Hydrolase</keyword>
<name>A0ABZ0VA83_9MICO</name>
<dbReference type="SUPFAM" id="SSF52499">
    <property type="entry name" value="Isochorismatase-like hydrolases"/>
    <property type="match status" value="1"/>
</dbReference>
<dbReference type="PANTHER" id="PTHR43540:SF1">
    <property type="entry name" value="ISOCHORISMATASE HYDROLASE"/>
    <property type="match status" value="1"/>
</dbReference>
<proteinExistence type="predicted"/>
<dbReference type="CDD" id="cd01014">
    <property type="entry name" value="nicotinamidase_related"/>
    <property type="match status" value="1"/>
</dbReference>
<gene>
    <name evidence="3" type="ORF">T9R20_16365</name>
</gene>
<dbReference type="EMBL" id="CP139779">
    <property type="protein sequence ID" value="WQB70251.1"/>
    <property type="molecule type" value="Genomic_DNA"/>
</dbReference>